<evidence type="ECO:0008006" key="5">
    <source>
        <dbReference type="Google" id="ProtNLM"/>
    </source>
</evidence>
<feature type="compositionally biased region" description="Basic and acidic residues" evidence="1">
    <location>
        <begin position="7"/>
        <end position="23"/>
    </location>
</feature>
<feature type="transmembrane region" description="Helical" evidence="2">
    <location>
        <begin position="28"/>
        <end position="49"/>
    </location>
</feature>
<sequence>MTTTADITRESVDEAGLPKDPHSGRRRYAVAAGVVVVAAAVAFGGWQLYEAKHELNAIRADAGDREHAEQVALDYATAAAQMDFKDLGTWKDRLTAGTAPELRDRLTQAATSMEQIVVPLQWSSTAQPIAAKATPGENGVYTVDCFVSVFTSNAQAPEGIQSTATYKLSIDSTDDWVITEISGIGPDPSGGDVAPR</sequence>
<feature type="region of interest" description="Disordered" evidence="1">
    <location>
        <begin position="1"/>
        <end position="23"/>
    </location>
</feature>
<comment type="caution">
    <text evidence="3">The sequence shown here is derived from an EMBL/GenBank/DDBJ whole genome shotgun (WGS) entry which is preliminary data.</text>
</comment>
<gene>
    <name evidence="3" type="ORF">ACFSJG_07955</name>
</gene>
<name>A0ABW4P2B8_9NOCA</name>
<evidence type="ECO:0000256" key="1">
    <source>
        <dbReference type="SAM" id="MobiDB-lite"/>
    </source>
</evidence>
<protein>
    <recommendedName>
        <fullName evidence="5">Mce-associated membrane protein</fullName>
    </recommendedName>
</protein>
<keyword evidence="4" id="KW-1185">Reference proteome</keyword>
<dbReference type="RefSeq" id="WP_378484661.1">
    <property type="nucleotide sequence ID" value="NZ_JBHUFB010000009.1"/>
</dbReference>
<organism evidence="3 4">
    <name type="scientific">Rhodococcus gannanensis</name>
    <dbReference type="NCBI Taxonomy" id="1960308"/>
    <lineage>
        <taxon>Bacteria</taxon>
        <taxon>Bacillati</taxon>
        <taxon>Actinomycetota</taxon>
        <taxon>Actinomycetes</taxon>
        <taxon>Mycobacteriales</taxon>
        <taxon>Nocardiaceae</taxon>
        <taxon>Rhodococcus</taxon>
    </lineage>
</organism>
<dbReference type="Proteomes" id="UP001597286">
    <property type="component" value="Unassembled WGS sequence"/>
</dbReference>
<dbReference type="EMBL" id="JBHUFB010000009">
    <property type="protein sequence ID" value="MFD1812143.1"/>
    <property type="molecule type" value="Genomic_DNA"/>
</dbReference>
<evidence type="ECO:0000313" key="4">
    <source>
        <dbReference type="Proteomes" id="UP001597286"/>
    </source>
</evidence>
<reference evidence="4" key="1">
    <citation type="journal article" date="2019" name="Int. J. Syst. Evol. Microbiol.">
        <title>The Global Catalogue of Microorganisms (GCM) 10K type strain sequencing project: providing services to taxonomists for standard genome sequencing and annotation.</title>
        <authorList>
            <consortium name="The Broad Institute Genomics Platform"/>
            <consortium name="The Broad Institute Genome Sequencing Center for Infectious Disease"/>
            <person name="Wu L."/>
            <person name="Ma J."/>
        </authorList>
    </citation>
    <scope>NUCLEOTIDE SEQUENCE [LARGE SCALE GENOMIC DNA]</scope>
    <source>
        <strain evidence="4">DT72</strain>
    </source>
</reference>
<proteinExistence type="predicted"/>
<keyword evidence="2" id="KW-0812">Transmembrane</keyword>
<evidence type="ECO:0000256" key="2">
    <source>
        <dbReference type="SAM" id="Phobius"/>
    </source>
</evidence>
<keyword evidence="2" id="KW-1133">Transmembrane helix</keyword>
<accession>A0ABW4P2B8</accession>
<keyword evidence="2" id="KW-0472">Membrane</keyword>
<evidence type="ECO:0000313" key="3">
    <source>
        <dbReference type="EMBL" id="MFD1812143.1"/>
    </source>
</evidence>